<gene>
    <name evidence="8" type="ORF">UFOPK1852_00258</name>
</gene>
<dbReference type="GO" id="GO:0005886">
    <property type="term" value="C:plasma membrane"/>
    <property type="evidence" value="ECO:0007669"/>
    <property type="project" value="UniProtKB-SubCell"/>
</dbReference>
<name>A0A6J6GXL0_9ZZZZ</name>
<evidence type="ECO:0000256" key="5">
    <source>
        <dbReference type="ARBA" id="ARBA00023136"/>
    </source>
</evidence>
<evidence type="ECO:0000256" key="1">
    <source>
        <dbReference type="ARBA" id="ARBA00004651"/>
    </source>
</evidence>
<keyword evidence="3 6" id="KW-0812">Transmembrane</keyword>
<keyword evidence="4 6" id="KW-1133">Transmembrane helix</keyword>
<evidence type="ECO:0000256" key="4">
    <source>
        <dbReference type="ARBA" id="ARBA00022989"/>
    </source>
</evidence>
<organism evidence="8">
    <name type="scientific">freshwater metagenome</name>
    <dbReference type="NCBI Taxonomy" id="449393"/>
    <lineage>
        <taxon>unclassified sequences</taxon>
        <taxon>metagenomes</taxon>
        <taxon>ecological metagenomes</taxon>
    </lineage>
</organism>
<protein>
    <submittedName>
        <fullName evidence="8">Unannotated protein</fullName>
    </submittedName>
</protein>
<accession>A0A6J6GXL0</accession>
<comment type="subcellular location">
    <subcellularLocation>
        <location evidence="1">Cell membrane</location>
        <topology evidence="1">Multi-pass membrane protein</topology>
    </subcellularLocation>
</comment>
<feature type="transmembrane region" description="Helical" evidence="6">
    <location>
        <begin position="222"/>
        <end position="247"/>
    </location>
</feature>
<dbReference type="PANTHER" id="PTHR35007:SF3">
    <property type="entry name" value="POSSIBLE CONSERVED ALANINE RICH MEMBRANE PROTEIN"/>
    <property type="match status" value="1"/>
</dbReference>
<dbReference type="PANTHER" id="PTHR35007">
    <property type="entry name" value="INTEGRAL MEMBRANE PROTEIN-RELATED"/>
    <property type="match status" value="1"/>
</dbReference>
<dbReference type="AlphaFoldDB" id="A0A6J6GXL0"/>
<evidence type="ECO:0000256" key="3">
    <source>
        <dbReference type="ARBA" id="ARBA00022692"/>
    </source>
</evidence>
<sequence>MKRTSGKGTASSAVTIEVAARSVSLSLKWRQITISAVSGLGAGFAITFLSSSIPIASAFALMGSAITFIFLASKAKRDETKFELLWPDVVDHLITGIQSGMSLVEALSQLAERGPRELAPYFAEFNRQIRKDGDFNSAVSWLQNQFSHYASDQIFEALILSRSLGGTHLLHILRMVGDFIRQDLALRKEIEVKHGWIKNSAHLSAAAPWLLLLLLSTQPATVTAYSTATGAVILVSGIFMTAVAYFWMNKLGALPKPPRVFGSDNQRSPRLFGSKSQNIITSRQVSTR</sequence>
<feature type="domain" description="Type II secretion system protein GspF" evidence="7">
    <location>
        <begin position="91"/>
        <end position="215"/>
    </location>
</feature>
<evidence type="ECO:0000256" key="6">
    <source>
        <dbReference type="SAM" id="Phobius"/>
    </source>
</evidence>
<evidence type="ECO:0000259" key="7">
    <source>
        <dbReference type="Pfam" id="PF00482"/>
    </source>
</evidence>
<evidence type="ECO:0000313" key="8">
    <source>
        <dbReference type="EMBL" id="CAB4603685.1"/>
    </source>
</evidence>
<proteinExistence type="predicted"/>
<feature type="transmembrane region" description="Helical" evidence="6">
    <location>
        <begin position="55"/>
        <end position="72"/>
    </location>
</feature>
<evidence type="ECO:0000256" key="2">
    <source>
        <dbReference type="ARBA" id="ARBA00022475"/>
    </source>
</evidence>
<dbReference type="Pfam" id="PF00482">
    <property type="entry name" value="T2SSF"/>
    <property type="match status" value="1"/>
</dbReference>
<keyword evidence="2" id="KW-1003">Cell membrane</keyword>
<keyword evidence="5 6" id="KW-0472">Membrane</keyword>
<dbReference type="EMBL" id="CAEZUS010000024">
    <property type="protein sequence ID" value="CAB4603685.1"/>
    <property type="molecule type" value="Genomic_DNA"/>
</dbReference>
<feature type="transmembrane region" description="Helical" evidence="6">
    <location>
        <begin position="31"/>
        <end position="49"/>
    </location>
</feature>
<reference evidence="8" key="1">
    <citation type="submission" date="2020-05" db="EMBL/GenBank/DDBJ databases">
        <authorList>
            <person name="Chiriac C."/>
            <person name="Salcher M."/>
            <person name="Ghai R."/>
            <person name="Kavagutti S V."/>
        </authorList>
    </citation>
    <scope>NUCLEOTIDE SEQUENCE</scope>
</reference>
<dbReference type="InterPro" id="IPR018076">
    <property type="entry name" value="T2SS_GspF_dom"/>
</dbReference>
<feature type="transmembrane region" description="Helical" evidence="6">
    <location>
        <begin position="196"/>
        <end position="216"/>
    </location>
</feature>